<dbReference type="STRING" id="7918.ENSLOCP00000020466"/>
<evidence type="ECO:0000256" key="9">
    <source>
        <dbReference type="SAM" id="Coils"/>
    </source>
</evidence>
<feature type="coiled-coil region" evidence="9">
    <location>
        <begin position="77"/>
        <end position="104"/>
    </location>
</feature>
<keyword evidence="4 9" id="KW-0175">Coiled coil</keyword>
<dbReference type="eggNOG" id="ENOG502QS2U">
    <property type="taxonomic scope" value="Eukaryota"/>
</dbReference>
<evidence type="ECO:0000256" key="5">
    <source>
        <dbReference type="ARBA" id="ARBA00023136"/>
    </source>
</evidence>
<dbReference type="Bgee" id="ENSLOCG00000016567">
    <property type="expression patterns" value="Expressed in liver and 13 other cell types or tissues"/>
</dbReference>
<dbReference type="Gene3D" id="1.25.40.10">
    <property type="entry name" value="Tetratricopeptide repeat domain"/>
    <property type="match status" value="1"/>
</dbReference>
<dbReference type="GO" id="GO:0005737">
    <property type="term" value="C:cytoplasm"/>
    <property type="evidence" value="ECO:0000318"/>
    <property type="project" value="GO_Central"/>
</dbReference>
<dbReference type="Proteomes" id="UP000018468">
    <property type="component" value="Linkage group LG16"/>
</dbReference>
<dbReference type="GO" id="GO:0016020">
    <property type="term" value="C:membrane"/>
    <property type="evidence" value="ECO:0007669"/>
    <property type="project" value="UniProtKB-SubCell"/>
</dbReference>
<keyword evidence="5" id="KW-0472">Membrane</keyword>
<dbReference type="InterPro" id="IPR049039">
    <property type="entry name" value="RMD1-3_a_helical_rpt"/>
</dbReference>
<reference evidence="11" key="3">
    <citation type="submission" date="2025-09" db="UniProtKB">
        <authorList>
            <consortium name="Ensembl"/>
        </authorList>
    </citation>
    <scope>IDENTIFICATION</scope>
</reference>
<evidence type="ECO:0000256" key="10">
    <source>
        <dbReference type="SAM" id="MobiDB-lite"/>
    </source>
</evidence>
<dbReference type="OMA" id="KCAESHQ"/>
<keyword evidence="12" id="KW-1185">Reference proteome</keyword>
<reference evidence="11" key="2">
    <citation type="submission" date="2025-08" db="UniProtKB">
        <authorList>
            <consortium name="Ensembl"/>
        </authorList>
    </citation>
    <scope>IDENTIFICATION</scope>
</reference>
<dbReference type="GO" id="GO:0008017">
    <property type="term" value="F:microtubule binding"/>
    <property type="evidence" value="ECO:0000318"/>
    <property type="project" value="GO_Central"/>
</dbReference>
<dbReference type="PANTHER" id="PTHR16056:SF15">
    <property type="entry name" value="REGULATOR OF MICROTUBULE DYNAMICS PROTEIN 2"/>
    <property type="match status" value="1"/>
</dbReference>
<evidence type="ECO:0000313" key="12">
    <source>
        <dbReference type="Proteomes" id="UP000018468"/>
    </source>
</evidence>
<dbReference type="Pfam" id="PF21033">
    <property type="entry name" value="RMD1-3"/>
    <property type="match status" value="1"/>
</dbReference>
<dbReference type="GO" id="GO:0005876">
    <property type="term" value="C:spindle microtubule"/>
    <property type="evidence" value="ECO:0000318"/>
    <property type="project" value="GO_Central"/>
</dbReference>
<comment type="similarity">
    <text evidence="6">Belongs to the RMDN family.</text>
</comment>
<proteinExistence type="inferred from homology"/>
<protein>
    <recommendedName>
        <fullName evidence="7">Regulator of microtubule dynamics protein 2</fullName>
    </recommendedName>
    <alternativeName>
        <fullName evidence="8">Protein FAM82A1</fullName>
    </alternativeName>
</protein>
<evidence type="ECO:0000256" key="8">
    <source>
        <dbReference type="ARBA" id="ARBA00041609"/>
    </source>
</evidence>
<keyword evidence="3" id="KW-1133">Transmembrane helix</keyword>
<sequence length="481" mass="53945">MSQADSKTLVLGVLAGAAGMSLAMVWYRTRKAQGGASFPPFCLSSSNGRHARISLEDGSGGAVRALQGRQAETLDKLDALILCVSELKEEVRSLKEAIPRLQEQVREELRGKAGGRRGSPLHRAARKKRAGPAREEGQSSEEAESEGGYVTAHTDTEEELDEEHKACKVRCLIIEDAEEEKDEFTVLIKTADSLHRGPESEKKEGFMMLLERKDEYGQRAPFLWRLARAYGDVYDMTSDTEDKKSYAEAGKTYGEQAIASDPMCPDSHQWFAIMCGYLSEYESVQNKIKNGYLFKDHLDKAIELKPQDPLSYYLLGRWCYAVSQLSWIERKVAATLFGNPPTATIQDALKYFLKVEEIRPKYSKFNYVFLAKCYRDLGQRAHALQWCNAASSMEVVSNEGSSFIQEPQGIKGLRVRPLLRIVVDRPLTDKDHRVFGNVVPHYGGVGGCGMRDSDWHKTAKPHRFVNKRHDIGQTGLVLDGR</sequence>
<keyword evidence="2" id="KW-0812">Transmembrane</keyword>
<accession>W5NIK7</accession>
<dbReference type="GeneTree" id="ENSGT00950000182992"/>
<organism evidence="11 12">
    <name type="scientific">Lepisosteus oculatus</name>
    <name type="common">Spotted gar</name>
    <dbReference type="NCBI Taxonomy" id="7918"/>
    <lineage>
        <taxon>Eukaryota</taxon>
        <taxon>Metazoa</taxon>
        <taxon>Chordata</taxon>
        <taxon>Craniata</taxon>
        <taxon>Vertebrata</taxon>
        <taxon>Euteleostomi</taxon>
        <taxon>Actinopterygii</taxon>
        <taxon>Neopterygii</taxon>
        <taxon>Holostei</taxon>
        <taxon>Semionotiformes</taxon>
        <taxon>Lepisosteidae</taxon>
        <taxon>Lepisosteus</taxon>
    </lineage>
</organism>
<dbReference type="PANTHER" id="PTHR16056">
    <property type="entry name" value="REGULATOR OF MICROTUBULE DYNAMICS PROTEIN"/>
    <property type="match status" value="1"/>
</dbReference>
<dbReference type="InParanoid" id="W5NIK7"/>
<dbReference type="GO" id="GO:0005739">
    <property type="term" value="C:mitochondrion"/>
    <property type="evidence" value="ECO:0000318"/>
    <property type="project" value="GO_Central"/>
</dbReference>
<dbReference type="SUPFAM" id="SSF48452">
    <property type="entry name" value="TPR-like"/>
    <property type="match status" value="1"/>
</dbReference>
<evidence type="ECO:0000256" key="1">
    <source>
        <dbReference type="ARBA" id="ARBA00004167"/>
    </source>
</evidence>
<dbReference type="Ensembl" id="ENSLOCT00000020501.1">
    <property type="protein sequence ID" value="ENSLOCP00000020466.1"/>
    <property type="gene ID" value="ENSLOCG00000016567.1"/>
</dbReference>
<dbReference type="GO" id="GO:0097431">
    <property type="term" value="C:mitotic spindle pole"/>
    <property type="evidence" value="ECO:0000318"/>
    <property type="project" value="GO_Central"/>
</dbReference>
<evidence type="ECO:0000256" key="2">
    <source>
        <dbReference type="ARBA" id="ARBA00022692"/>
    </source>
</evidence>
<reference evidence="12" key="1">
    <citation type="submission" date="2011-12" db="EMBL/GenBank/DDBJ databases">
        <title>The Draft Genome of Lepisosteus oculatus.</title>
        <authorList>
            <consortium name="The Broad Institute Genome Assembly &amp; Analysis Group"/>
            <consortium name="Computational R&amp;D Group"/>
            <consortium name="and Sequencing Platform"/>
            <person name="Di Palma F."/>
            <person name="Alfoldi J."/>
            <person name="Johnson J."/>
            <person name="Berlin A."/>
            <person name="Gnerre S."/>
            <person name="Jaffe D."/>
            <person name="MacCallum I."/>
            <person name="Young S."/>
            <person name="Walker B.J."/>
            <person name="Lander E.S."/>
            <person name="Lindblad-Toh K."/>
        </authorList>
    </citation>
    <scope>NUCLEOTIDE SEQUENCE [LARGE SCALE GENOMIC DNA]</scope>
</reference>
<evidence type="ECO:0000256" key="4">
    <source>
        <dbReference type="ARBA" id="ARBA00023054"/>
    </source>
</evidence>
<dbReference type="InterPro" id="IPR011990">
    <property type="entry name" value="TPR-like_helical_dom_sf"/>
</dbReference>
<dbReference type="AlphaFoldDB" id="W5NIK7"/>
<dbReference type="EMBL" id="AHAT01001710">
    <property type="status" value="NOT_ANNOTATED_CDS"/>
    <property type="molecule type" value="Genomic_DNA"/>
</dbReference>
<evidence type="ECO:0000313" key="11">
    <source>
        <dbReference type="Ensembl" id="ENSLOCP00000020466.1"/>
    </source>
</evidence>
<evidence type="ECO:0000256" key="3">
    <source>
        <dbReference type="ARBA" id="ARBA00022989"/>
    </source>
</evidence>
<evidence type="ECO:0000256" key="6">
    <source>
        <dbReference type="ARBA" id="ARBA00038360"/>
    </source>
</evidence>
<feature type="compositionally biased region" description="Basic residues" evidence="10">
    <location>
        <begin position="113"/>
        <end position="131"/>
    </location>
</feature>
<evidence type="ECO:0000256" key="7">
    <source>
        <dbReference type="ARBA" id="ARBA00039964"/>
    </source>
</evidence>
<feature type="region of interest" description="Disordered" evidence="10">
    <location>
        <begin position="109"/>
        <end position="161"/>
    </location>
</feature>
<comment type="subcellular location">
    <subcellularLocation>
        <location evidence="1">Membrane</location>
        <topology evidence="1">Single-pass membrane protein</topology>
    </subcellularLocation>
</comment>
<name>W5NIK7_LEPOC</name>